<dbReference type="STRING" id="578462.A0A0L0SK72"/>
<dbReference type="SMART" id="SM00577">
    <property type="entry name" value="CPDc"/>
    <property type="match status" value="1"/>
</dbReference>
<dbReference type="InterPro" id="IPR050365">
    <property type="entry name" value="TIM50"/>
</dbReference>
<keyword evidence="3" id="KW-0479">Metal-binding</keyword>
<evidence type="ECO:0000256" key="1">
    <source>
        <dbReference type="ARBA" id="ARBA00001946"/>
    </source>
</evidence>
<keyword evidence="5" id="KW-0460">Magnesium</keyword>
<feature type="domain" description="FCP1 homology" evidence="10">
    <location>
        <begin position="183"/>
        <end position="342"/>
    </location>
</feature>
<protein>
    <recommendedName>
        <fullName evidence="2">protein-serine/threonine phosphatase</fullName>
        <ecNumber evidence="2">3.1.3.16</ecNumber>
    </recommendedName>
</protein>
<dbReference type="Proteomes" id="UP000054350">
    <property type="component" value="Unassembled WGS sequence"/>
</dbReference>
<accession>A0A0L0SK72</accession>
<comment type="catalytic activity">
    <reaction evidence="7">
        <text>O-phospho-L-seryl-[protein] + H2O = L-seryl-[protein] + phosphate</text>
        <dbReference type="Rhea" id="RHEA:20629"/>
        <dbReference type="Rhea" id="RHEA-COMP:9863"/>
        <dbReference type="Rhea" id="RHEA-COMP:11604"/>
        <dbReference type="ChEBI" id="CHEBI:15377"/>
        <dbReference type="ChEBI" id="CHEBI:29999"/>
        <dbReference type="ChEBI" id="CHEBI:43474"/>
        <dbReference type="ChEBI" id="CHEBI:83421"/>
        <dbReference type="EC" id="3.1.3.16"/>
    </reaction>
</comment>
<keyword evidence="6" id="KW-0904">Protein phosphatase</keyword>
<dbReference type="FunFam" id="3.40.50.1000:FF:000192">
    <property type="entry name" value="CTD small phosphatase-like protein"/>
    <property type="match status" value="1"/>
</dbReference>
<evidence type="ECO:0000256" key="8">
    <source>
        <dbReference type="ARBA" id="ARBA00048336"/>
    </source>
</evidence>
<dbReference type="GO" id="GO:0004722">
    <property type="term" value="F:protein serine/threonine phosphatase activity"/>
    <property type="evidence" value="ECO:0007669"/>
    <property type="project" value="UniProtKB-EC"/>
</dbReference>
<dbReference type="OMA" id="FRESCIH"/>
<evidence type="ECO:0000256" key="2">
    <source>
        <dbReference type="ARBA" id="ARBA00013081"/>
    </source>
</evidence>
<dbReference type="NCBIfam" id="TIGR02251">
    <property type="entry name" value="HIF-SF_euk"/>
    <property type="match status" value="1"/>
</dbReference>
<dbReference type="SUPFAM" id="SSF56784">
    <property type="entry name" value="HAD-like"/>
    <property type="match status" value="1"/>
</dbReference>
<name>A0A0L0SK72_ALLM3</name>
<organism evidence="11 12">
    <name type="scientific">Allomyces macrogynus (strain ATCC 38327)</name>
    <name type="common">Allomyces javanicus var. macrogynus</name>
    <dbReference type="NCBI Taxonomy" id="578462"/>
    <lineage>
        <taxon>Eukaryota</taxon>
        <taxon>Fungi</taxon>
        <taxon>Fungi incertae sedis</taxon>
        <taxon>Blastocladiomycota</taxon>
        <taxon>Blastocladiomycetes</taxon>
        <taxon>Blastocladiales</taxon>
        <taxon>Blastocladiaceae</taxon>
        <taxon>Allomyces</taxon>
    </lineage>
</organism>
<dbReference type="EC" id="3.1.3.16" evidence="2"/>
<evidence type="ECO:0000259" key="10">
    <source>
        <dbReference type="PROSITE" id="PS50969"/>
    </source>
</evidence>
<evidence type="ECO:0000256" key="9">
    <source>
        <dbReference type="SAM" id="MobiDB-lite"/>
    </source>
</evidence>
<dbReference type="EMBL" id="GG745341">
    <property type="protein sequence ID" value="KNE62805.1"/>
    <property type="molecule type" value="Genomic_DNA"/>
</dbReference>
<dbReference type="PROSITE" id="PS50969">
    <property type="entry name" value="FCP1"/>
    <property type="match status" value="1"/>
</dbReference>
<keyword evidence="12" id="KW-1185">Reference proteome</keyword>
<evidence type="ECO:0000313" key="12">
    <source>
        <dbReference type="Proteomes" id="UP000054350"/>
    </source>
</evidence>
<sequence>MGVMSALTAAFRAAIWRCLCGIPDTHRRPPSPSASTSSSRPASPCPAAPAMAVAGAPIYAATPDPPADLITSVAPPTPTSSSTRASSPAWRRGGGPPPSLTVHPLPADPPPSPPPPSPGRPLNSPLVASLAALLTVPPWRRQPSAASSDARRRVGKSTVVARNDARRSAASPSQALLVPLAPEDVGKKCLVLDLDETLLHSSFKLVPNADFIVPVEIDRQIHHVYVQKRPGVDAFLRAVGDKFEVVVFTASLAKYADPVLDLLDPHRNLVKHRLFRESCLHHKGQYVKDLSRLGRDLANVIIIDNSPASYLFHRANAIPVTSWFNDPTDSELLDLVPFLHDLDRVDNVMLVLGDDEGSSTGGGG</sequence>
<dbReference type="GO" id="GO:0046872">
    <property type="term" value="F:metal ion binding"/>
    <property type="evidence" value="ECO:0007669"/>
    <property type="project" value="UniProtKB-KW"/>
</dbReference>
<feature type="compositionally biased region" description="Low complexity" evidence="9">
    <location>
        <begin position="48"/>
        <end position="61"/>
    </location>
</feature>
<proteinExistence type="predicted"/>
<reference evidence="11 12" key="1">
    <citation type="submission" date="2009-11" db="EMBL/GenBank/DDBJ databases">
        <title>Annotation of Allomyces macrogynus ATCC 38327.</title>
        <authorList>
            <consortium name="The Broad Institute Genome Sequencing Platform"/>
            <person name="Russ C."/>
            <person name="Cuomo C."/>
            <person name="Burger G."/>
            <person name="Gray M.W."/>
            <person name="Holland P.W.H."/>
            <person name="King N."/>
            <person name="Lang F.B.F."/>
            <person name="Roger A.J."/>
            <person name="Ruiz-Trillo I."/>
            <person name="Young S.K."/>
            <person name="Zeng Q."/>
            <person name="Gargeya S."/>
            <person name="Fitzgerald M."/>
            <person name="Haas B."/>
            <person name="Abouelleil A."/>
            <person name="Alvarado L."/>
            <person name="Arachchi H.M."/>
            <person name="Berlin A."/>
            <person name="Chapman S.B."/>
            <person name="Gearin G."/>
            <person name="Goldberg J."/>
            <person name="Griggs A."/>
            <person name="Gujja S."/>
            <person name="Hansen M."/>
            <person name="Heiman D."/>
            <person name="Howarth C."/>
            <person name="Larimer J."/>
            <person name="Lui A."/>
            <person name="MacDonald P.J.P."/>
            <person name="McCowen C."/>
            <person name="Montmayeur A."/>
            <person name="Murphy C."/>
            <person name="Neiman D."/>
            <person name="Pearson M."/>
            <person name="Priest M."/>
            <person name="Roberts A."/>
            <person name="Saif S."/>
            <person name="Shea T."/>
            <person name="Sisk P."/>
            <person name="Stolte C."/>
            <person name="Sykes S."/>
            <person name="Wortman J."/>
            <person name="Nusbaum C."/>
            <person name="Birren B."/>
        </authorList>
    </citation>
    <scope>NUCLEOTIDE SEQUENCE [LARGE SCALE GENOMIC DNA]</scope>
    <source>
        <strain evidence="11 12">ATCC 38327</strain>
    </source>
</reference>
<dbReference type="InterPro" id="IPR004274">
    <property type="entry name" value="FCP1_dom"/>
</dbReference>
<dbReference type="eggNOG" id="KOG1605">
    <property type="taxonomic scope" value="Eukaryota"/>
</dbReference>
<evidence type="ECO:0000256" key="3">
    <source>
        <dbReference type="ARBA" id="ARBA00022723"/>
    </source>
</evidence>
<feature type="compositionally biased region" description="Low complexity" evidence="9">
    <location>
        <begin position="33"/>
        <end position="42"/>
    </location>
</feature>
<keyword evidence="4" id="KW-0378">Hydrolase</keyword>
<dbReference type="VEuPathDB" id="FungiDB:AMAG_07986"/>
<evidence type="ECO:0000256" key="7">
    <source>
        <dbReference type="ARBA" id="ARBA00047761"/>
    </source>
</evidence>
<dbReference type="CDD" id="cd07521">
    <property type="entry name" value="HAD_FCP1-like"/>
    <property type="match status" value="1"/>
</dbReference>
<gene>
    <name evidence="11" type="ORF">AMAG_07986</name>
</gene>
<comment type="catalytic activity">
    <reaction evidence="8">
        <text>O-phospho-L-threonyl-[protein] + H2O = L-threonyl-[protein] + phosphate</text>
        <dbReference type="Rhea" id="RHEA:47004"/>
        <dbReference type="Rhea" id="RHEA-COMP:11060"/>
        <dbReference type="Rhea" id="RHEA-COMP:11605"/>
        <dbReference type="ChEBI" id="CHEBI:15377"/>
        <dbReference type="ChEBI" id="CHEBI:30013"/>
        <dbReference type="ChEBI" id="CHEBI:43474"/>
        <dbReference type="ChEBI" id="CHEBI:61977"/>
        <dbReference type="EC" id="3.1.3.16"/>
    </reaction>
</comment>
<comment type="cofactor">
    <cofactor evidence="1">
        <name>Mg(2+)</name>
        <dbReference type="ChEBI" id="CHEBI:18420"/>
    </cofactor>
</comment>
<dbReference type="InterPro" id="IPR036412">
    <property type="entry name" value="HAD-like_sf"/>
</dbReference>
<dbReference type="InterPro" id="IPR011948">
    <property type="entry name" value="Dullard_phosphatase"/>
</dbReference>
<evidence type="ECO:0000256" key="4">
    <source>
        <dbReference type="ARBA" id="ARBA00022801"/>
    </source>
</evidence>
<dbReference type="Gene3D" id="3.40.50.1000">
    <property type="entry name" value="HAD superfamily/HAD-like"/>
    <property type="match status" value="1"/>
</dbReference>
<evidence type="ECO:0000256" key="6">
    <source>
        <dbReference type="ARBA" id="ARBA00022912"/>
    </source>
</evidence>
<dbReference type="OrthoDB" id="277011at2759"/>
<evidence type="ECO:0000256" key="5">
    <source>
        <dbReference type="ARBA" id="ARBA00022842"/>
    </source>
</evidence>
<feature type="compositionally biased region" description="Low complexity" evidence="9">
    <location>
        <begin position="71"/>
        <end position="89"/>
    </location>
</feature>
<dbReference type="InterPro" id="IPR023214">
    <property type="entry name" value="HAD_sf"/>
</dbReference>
<dbReference type="Pfam" id="PF03031">
    <property type="entry name" value="NIF"/>
    <property type="match status" value="1"/>
</dbReference>
<dbReference type="PANTHER" id="PTHR12210">
    <property type="entry name" value="DULLARD PROTEIN PHOSPHATASE"/>
    <property type="match status" value="1"/>
</dbReference>
<reference evidence="12" key="2">
    <citation type="submission" date="2009-11" db="EMBL/GenBank/DDBJ databases">
        <title>The Genome Sequence of Allomyces macrogynus strain ATCC 38327.</title>
        <authorList>
            <consortium name="The Broad Institute Genome Sequencing Platform"/>
            <person name="Russ C."/>
            <person name="Cuomo C."/>
            <person name="Shea T."/>
            <person name="Young S.K."/>
            <person name="Zeng Q."/>
            <person name="Koehrsen M."/>
            <person name="Haas B."/>
            <person name="Borodovsky M."/>
            <person name="Guigo R."/>
            <person name="Alvarado L."/>
            <person name="Berlin A."/>
            <person name="Borenstein D."/>
            <person name="Chen Z."/>
            <person name="Engels R."/>
            <person name="Freedman E."/>
            <person name="Gellesch M."/>
            <person name="Goldberg J."/>
            <person name="Griggs A."/>
            <person name="Gujja S."/>
            <person name="Heiman D."/>
            <person name="Hepburn T."/>
            <person name="Howarth C."/>
            <person name="Jen D."/>
            <person name="Larson L."/>
            <person name="Lewis B."/>
            <person name="Mehta T."/>
            <person name="Park D."/>
            <person name="Pearson M."/>
            <person name="Roberts A."/>
            <person name="Saif S."/>
            <person name="Shenoy N."/>
            <person name="Sisk P."/>
            <person name="Stolte C."/>
            <person name="Sykes S."/>
            <person name="Walk T."/>
            <person name="White J."/>
            <person name="Yandava C."/>
            <person name="Burger G."/>
            <person name="Gray M.W."/>
            <person name="Holland P.W.H."/>
            <person name="King N."/>
            <person name="Lang F.B.F."/>
            <person name="Roger A.J."/>
            <person name="Ruiz-Trillo I."/>
            <person name="Lander E."/>
            <person name="Nusbaum C."/>
        </authorList>
    </citation>
    <scope>NUCLEOTIDE SEQUENCE [LARGE SCALE GENOMIC DNA]</scope>
    <source>
        <strain evidence="12">ATCC 38327</strain>
    </source>
</reference>
<feature type="region of interest" description="Disordered" evidence="9">
    <location>
        <begin position="27"/>
        <end position="124"/>
    </location>
</feature>
<feature type="compositionally biased region" description="Pro residues" evidence="9">
    <location>
        <begin position="106"/>
        <end position="119"/>
    </location>
</feature>
<evidence type="ECO:0000313" key="11">
    <source>
        <dbReference type="EMBL" id="KNE62805.1"/>
    </source>
</evidence>
<dbReference type="AlphaFoldDB" id="A0A0L0SK72"/>